<dbReference type="AlphaFoldDB" id="A0A1U7V9H4"/>
<keyword evidence="4" id="KW-1133">Transmembrane helix</keyword>
<dbReference type="SUPFAM" id="SSF48264">
    <property type="entry name" value="Cytochrome P450"/>
    <property type="match status" value="1"/>
</dbReference>
<evidence type="ECO:0000256" key="2">
    <source>
        <dbReference type="ARBA" id="ARBA00022692"/>
    </source>
</evidence>
<dbReference type="RefSeq" id="XP_009761651.1">
    <property type="nucleotide sequence ID" value="XM_009763349.1"/>
</dbReference>
<dbReference type="PRINTS" id="PR00463">
    <property type="entry name" value="EP450I"/>
</dbReference>
<evidence type="ECO:0000256" key="4">
    <source>
        <dbReference type="ARBA" id="ARBA00022989"/>
    </source>
</evidence>
<keyword evidence="6" id="KW-0472">Membrane</keyword>
<dbReference type="InterPro" id="IPR002401">
    <property type="entry name" value="Cyt_P450_E_grp-I"/>
</dbReference>
<evidence type="ECO:0000256" key="3">
    <source>
        <dbReference type="ARBA" id="ARBA00022723"/>
    </source>
</evidence>
<reference evidence="7" key="1">
    <citation type="journal article" date="2013" name="Genome Biol.">
        <title>Reference genomes and transcriptomes of Nicotiana sylvestris and Nicotiana tomentosiformis.</title>
        <authorList>
            <person name="Sierro N."/>
            <person name="Battey J.N."/>
            <person name="Ouadi S."/>
            <person name="Bovet L."/>
            <person name="Goepfert S."/>
            <person name="Bakaher N."/>
            <person name="Peitsch M.C."/>
            <person name="Ivanov N.V."/>
        </authorList>
    </citation>
    <scope>NUCLEOTIDE SEQUENCE [LARGE SCALE GENOMIC DNA]</scope>
</reference>
<keyword evidence="2" id="KW-0812">Transmembrane</keyword>
<name>A0A1U7V9H4_NICSY</name>
<keyword evidence="5" id="KW-0560">Oxidoreductase</keyword>
<dbReference type="eggNOG" id="KOG0156">
    <property type="taxonomic scope" value="Eukaryota"/>
</dbReference>
<comment type="subcellular location">
    <subcellularLocation>
        <location evidence="1">Membrane</location>
        <topology evidence="1">Single-pass membrane protein</topology>
    </subcellularLocation>
</comment>
<dbReference type="Pfam" id="PF00067">
    <property type="entry name" value="p450"/>
    <property type="match status" value="1"/>
</dbReference>
<dbReference type="InterPro" id="IPR051103">
    <property type="entry name" value="Plant_metabolite_P450s"/>
</dbReference>
<protein>
    <submittedName>
        <fullName evidence="8">Cytochrome P450 89A9-like</fullName>
    </submittedName>
</protein>
<accession>A0A1U7V9H4</accession>
<dbReference type="GO" id="GO:0020037">
    <property type="term" value="F:heme binding"/>
    <property type="evidence" value="ECO:0007669"/>
    <property type="project" value="InterPro"/>
</dbReference>
<organism evidence="7 8">
    <name type="scientific">Nicotiana sylvestris</name>
    <name type="common">Wood tobacco</name>
    <name type="synonym">South American tobacco</name>
    <dbReference type="NCBI Taxonomy" id="4096"/>
    <lineage>
        <taxon>Eukaryota</taxon>
        <taxon>Viridiplantae</taxon>
        <taxon>Streptophyta</taxon>
        <taxon>Embryophyta</taxon>
        <taxon>Tracheophyta</taxon>
        <taxon>Spermatophyta</taxon>
        <taxon>Magnoliopsida</taxon>
        <taxon>eudicotyledons</taxon>
        <taxon>Gunneridae</taxon>
        <taxon>Pentapetalae</taxon>
        <taxon>asterids</taxon>
        <taxon>lamiids</taxon>
        <taxon>Solanales</taxon>
        <taxon>Solanaceae</taxon>
        <taxon>Nicotianoideae</taxon>
        <taxon>Nicotianeae</taxon>
        <taxon>Nicotiana</taxon>
    </lineage>
</organism>
<dbReference type="GO" id="GO:0005506">
    <property type="term" value="F:iron ion binding"/>
    <property type="evidence" value="ECO:0007669"/>
    <property type="project" value="InterPro"/>
</dbReference>
<dbReference type="Proteomes" id="UP000189701">
    <property type="component" value="Unplaced"/>
</dbReference>
<dbReference type="PANTHER" id="PTHR24298:SF920">
    <property type="entry name" value="CYTOCHROME P450 89A2-LIKE"/>
    <property type="match status" value="1"/>
</dbReference>
<proteinExistence type="predicted"/>
<evidence type="ECO:0000313" key="8">
    <source>
        <dbReference type="RefSeq" id="XP_009761651.1"/>
    </source>
</evidence>
<dbReference type="Gene3D" id="1.10.630.10">
    <property type="entry name" value="Cytochrome P450"/>
    <property type="match status" value="1"/>
</dbReference>
<dbReference type="InterPro" id="IPR036396">
    <property type="entry name" value="Cyt_P450_sf"/>
</dbReference>
<reference evidence="8" key="2">
    <citation type="submission" date="2025-08" db="UniProtKB">
        <authorList>
            <consortium name="RefSeq"/>
        </authorList>
    </citation>
    <scope>IDENTIFICATION</scope>
    <source>
        <tissue evidence="8">Leaf</tissue>
    </source>
</reference>
<sequence length="125" mass="14881">MELSGYVIPKNSIIYFMVREMGLDPKVWKDPMKFKPERFLNTDRNGKPFDITGSKEIKMMPFGVGRRIRLGYDFTLLHLEYFVANLVWHFEWKPVKGDDFDLTKELDFTFTMKNPLRARISPRLD</sequence>
<dbReference type="GO" id="GO:0016020">
    <property type="term" value="C:membrane"/>
    <property type="evidence" value="ECO:0007669"/>
    <property type="project" value="UniProtKB-SubCell"/>
</dbReference>
<evidence type="ECO:0000256" key="5">
    <source>
        <dbReference type="ARBA" id="ARBA00023002"/>
    </source>
</evidence>
<dbReference type="InterPro" id="IPR001128">
    <property type="entry name" value="Cyt_P450"/>
</dbReference>
<gene>
    <name evidence="8" type="primary">LOC104213800</name>
</gene>
<keyword evidence="3" id="KW-0479">Metal-binding</keyword>
<dbReference type="PANTHER" id="PTHR24298">
    <property type="entry name" value="FLAVONOID 3'-MONOOXYGENASE-RELATED"/>
    <property type="match status" value="1"/>
</dbReference>
<keyword evidence="7" id="KW-1185">Reference proteome</keyword>
<evidence type="ECO:0000256" key="6">
    <source>
        <dbReference type="ARBA" id="ARBA00023136"/>
    </source>
</evidence>
<evidence type="ECO:0000313" key="7">
    <source>
        <dbReference type="Proteomes" id="UP000189701"/>
    </source>
</evidence>
<dbReference type="GeneID" id="104213800"/>
<evidence type="ECO:0000256" key="1">
    <source>
        <dbReference type="ARBA" id="ARBA00004167"/>
    </source>
</evidence>
<dbReference type="GO" id="GO:0016709">
    <property type="term" value="F:oxidoreductase activity, acting on paired donors, with incorporation or reduction of molecular oxygen, NAD(P)H as one donor, and incorporation of one atom of oxygen"/>
    <property type="evidence" value="ECO:0007669"/>
    <property type="project" value="TreeGrafter"/>
</dbReference>
<dbReference type="KEGG" id="nsy:104213800"/>